<gene>
    <name evidence="2" type="ORF">HR45_08180</name>
</gene>
<proteinExistence type="predicted"/>
<protein>
    <submittedName>
        <fullName evidence="2">MSHA biogenesis protein MshD</fullName>
    </submittedName>
</protein>
<evidence type="ECO:0000313" key="3">
    <source>
        <dbReference type="Proteomes" id="UP000029264"/>
    </source>
</evidence>
<dbReference type="Pfam" id="PF07963">
    <property type="entry name" value="N_methyl"/>
    <property type="match status" value="1"/>
</dbReference>
<dbReference type="STRING" id="1515746.HR45_08180"/>
<dbReference type="PROSITE" id="PS00409">
    <property type="entry name" value="PROKAR_NTER_METHYL"/>
    <property type="match status" value="1"/>
</dbReference>
<dbReference type="EMBL" id="JPEO01000004">
    <property type="protein sequence ID" value="KFZ37824.1"/>
    <property type="molecule type" value="Genomic_DNA"/>
</dbReference>
<dbReference type="InterPro" id="IPR012902">
    <property type="entry name" value="N_methyl_site"/>
</dbReference>
<dbReference type="NCBIfam" id="TIGR02532">
    <property type="entry name" value="IV_pilin_GFxxxE"/>
    <property type="match status" value="1"/>
</dbReference>
<organism evidence="2 3">
    <name type="scientific">Shewanella mangrovi</name>
    <dbReference type="NCBI Taxonomy" id="1515746"/>
    <lineage>
        <taxon>Bacteria</taxon>
        <taxon>Pseudomonadati</taxon>
        <taxon>Pseudomonadota</taxon>
        <taxon>Gammaproteobacteria</taxon>
        <taxon>Alteromonadales</taxon>
        <taxon>Shewanellaceae</taxon>
        <taxon>Shewanella</taxon>
    </lineage>
</organism>
<evidence type="ECO:0000256" key="1">
    <source>
        <dbReference type="SAM" id="Phobius"/>
    </source>
</evidence>
<dbReference type="eggNOG" id="COG4967">
    <property type="taxonomic scope" value="Bacteria"/>
</dbReference>
<feature type="transmembrane region" description="Helical" evidence="1">
    <location>
        <begin position="16"/>
        <end position="38"/>
    </location>
</feature>
<keyword evidence="1" id="KW-1133">Transmembrane helix</keyword>
<dbReference type="Proteomes" id="UP000029264">
    <property type="component" value="Unassembled WGS sequence"/>
</dbReference>
<keyword evidence="1" id="KW-0812">Transmembrane</keyword>
<keyword evidence="1" id="KW-0472">Membrane</keyword>
<name>A0A094JIH5_9GAMM</name>
<evidence type="ECO:0000313" key="2">
    <source>
        <dbReference type="EMBL" id="KFZ37824.1"/>
    </source>
</evidence>
<dbReference type="AlphaFoldDB" id="A0A094JIH5"/>
<reference evidence="2 3" key="1">
    <citation type="submission" date="2014-06" db="EMBL/GenBank/DDBJ databases">
        <title>Shewanella sp. YQH10.</title>
        <authorList>
            <person name="Liu Y."/>
            <person name="Zeng R."/>
        </authorList>
    </citation>
    <scope>NUCLEOTIDE SEQUENCE [LARGE SCALE GENOMIC DNA]</scope>
    <source>
        <strain evidence="2 3">YQH10</strain>
    </source>
</reference>
<sequence length="170" mass="18174">MSRRGISMKANKGFTLIELIVGMIVFSIAVVLLSSVLLPQSDHAANTLQRVRATELAQSVLNEIWGKGFDDNTPINGVPACGSPAGVACGSNIGPDSGESRNDFDDVDDYDGLNQDSLMLNSTVTYASNYPNYQFLVSVSYIDANHKLIAVVVTTPAGEPIAFNAVRSNY</sequence>
<keyword evidence="3" id="KW-1185">Reference proteome</keyword>
<comment type="caution">
    <text evidence="2">The sequence shown here is derived from an EMBL/GenBank/DDBJ whole genome shotgun (WGS) entry which is preliminary data.</text>
</comment>
<accession>A0A094JIH5</accession>